<dbReference type="InterPro" id="IPR000871">
    <property type="entry name" value="Beta-lactam_class-A"/>
</dbReference>
<gene>
    <name evidence="5" type="ORF">FH608_019830</name>
</gene>
<feature type="domain" description="ORF 12 gene product N-terminal" evidence="4">
    <location>
        <begin position="64"/>
        <end position="153"/>
    </location>
</feature>
<proteinExistence type="predicted"/>
<comment type="caution">
    <text evidence="5">The sequence shown here is derived from an EMBL/GenBank/DDBJ whole genome shotgun (WGS) entry which is preliminary data.</text>
</comment>
<feature type="region of interest" description="Disordered" evidence="1">
    <location>
        <begin position="42"/>
        <end position="67"/>
    </location>
</feature>
<feature type="signal peptide" evidence="2">
    <location>
        <begin position="1"/>
        <end position="33"/>
    </location>
</feature>
<dbReference type="GO" id="GO:0030655">
    <property type="term" value="P:beta-lactam antibiotic catabolic process"/>
    <property type="evidence" value="ECO:0007669"/>
    <property type="project" value="InterPro"/>
</dbReference>
<dbReference type="SUPFAM" id="SSF56601">
    <property type="entry name" value="beta-lactamase/transpeptidase-like"/>
    <property type="match status" value="1"/>
</dbReference>
<dbReference type="Pfam" id="PF18042">
    <property type="entry name" value="ORF_12_N"/>
    <property type="match status" value="1"/>
</dbReference>
<feature type="compositionally biased region" description="Low complexity" evidence="1">
    <location>
        <begin position="42"/>
        <end position="56"/>
    </location>
</feature>
<evidence type="ECO:0000256" key="2">
    <source>
        <dbReference type="SAM" id="SignalP"/>
    </source>
</evidence>
<dbReference type="EMBL" id="VDLX02000007">
    <property type="protein sequence ID" value="KAB8193486.1"/>
    <property type="molecule type" value="Genomic_DNA"/>
</dbReference>
<dbReference type="Gene3D" id="3.10.450.280">
    <property type="match status" value="1"/>
</dbReference>
<feature type="chain" id="PRO_5043411366" evidence="2">
    <location>
        <begin position="34"/>
        <end position="470"/>
    </location>
</feature>
<dbReference type="InterPro" id="IPR045155">
    <property type="entry name" value="Beta-lactam_cat"/>
</dbReference>
<feature type="domain" description="Beta-lactamase class A catalytic" evidence="3">
    <location>
        <begin position="205"/>
        <end position="303"/>
    </location>
</feature>
<evidence type="ECO:0000313" key="5">
    <source>
        <dbReference type="EMBL" id="KAB8193486.1"/>
    </source>
</evidence>
<dbReference type="Pfam" id="PF13354">
    <property type="entry name" value="Beta-lactamase2"/>
    <property type="match status" value="1"/>
</dbReference>
<evidence type="ECO:0000313" key="6">
    <source>
        <dbReference type="Proteomes" id="UP000312512"/>
    </source>
</evidence>
<dbReference type="InterPro" id="IPR012338">
    <property type="entry name" value="Beta-lactam/transpept-like"/>
</dbReference>
<dbReference type="PANTHER" id="PTHR35333:SF5">
    <property type="entry name" value="CONSERVED LIPOPROTEIN LPQF-RELATED"/>
    <property type="match status" value="1"/>
</dbReference>
<dbReference type="OrthoDB" id="108135at2"/>
<dbReference type="AlphaFoldDB" id="A0A5C4WFA7"/>
<dbReference type="PANTHER" id="PTHR35333">
    <property type="entry name" value="BETA-LACTAMASE"/>
    <property type="match status" value="1"/>
</dbReference>
<dbReference type="GO" id="GO:0008800">
    <property type="term" value="F:beta-lactamase activity"/>
    <property type="evidence" value="ECO:0007669"/>
    <property type="project" value="InterPro"/>
</dbReference>
<keyword evidence="2" id="KW-0732">Signal</keyword>
<keyword evidence="6" id="KW-1185">Reference proteome</keyword>
<name>A0A5C4WFA7_9ACTN</name>
<evidence type="ECO:0000256" key="1">
    <source>
        <dbReference type="SAM" id="MobiDB-lite"/>
    </source>
</evidence>
<dbReference type="InterPro" id="IPR040846">
    <property type="entry name" value="ORF_12_N"/>
</dbReference>
<dbReference type="RefSeq" id="WP_139632041.1">
    <property type="nucleotide sequence ID" value="NZ_CP045572.1"/>
</dbReference>
<dbReference type="Gene3D" id="3.40.710.10">
    <property type="entry name" value="DD-peptidase/beta-lactamase superfamily"/>
    <property type="match status" value="1"/>
</dbReference>
<dbReference type="Proteomes" id="UP000312512">
    <property type="component" value="Unassembled WGS sequence"/>
</dbReference>
<sequence>MSKPARLLAAAPLAVTVAVTMTACVSRPGTAEAAATPAPAATSAAASATPTQVAPTRTAAAPEIPDTPAGRQLRWLLDALTRAPVPDSELAGHFTATFLENIPPEQMNQVLVAFKGLRLEQITKSQDRELVALGTAGGAPYEISLSVDATGLIDYLRFGTPKAPAPTSWAELDERLAKVAPETGFLAAEVTGHGTCRPVHGVARRTARPLGSMFKLYVLGAVAERIRGGAFGWDTELTITPELKSLPSGELQDRPDGSKVTVLEAAKLMISISDNTATDLLIHKVGRRAVERTMRAWGGHDRRNVPFLTTRELFVLKGADYPRYAKRYLSMRTPQRRAYLDKVVGKVPLSDITPWTSPRALDTLEWYGSPTDVCEAYAHLAKLPDEHVGEVLSINDAGLGLDRGQWPAVWHKGGSEPGVFDMSFLARSSNGRTYVVTAMAGDPAKPLDQTRLGPELLGLVRGAFTLVKTR</sequence>
<protein>
    <submittedName>
        <fullName evidence="5">Uncharacterized protein</fullName>
    </submittedName>
</protein>
<evidence type="ECO:0000259" key="3">
    <source>
        <dbReference type="Pfam" id="PF13354"/>
    </source>
</evidence>
<evidence type="ECO:0000259" key="4">
    <source>
        <dbReference type="Pfam" id="PF18042"/>
    </source>
</evidence>
<dbReference type="GO" id="GO:0046677">
    <property type="term" value="P:response to antibiotic"/>
    <property type="evidence" value="ECO:0007669"/>
    <property type="project" value="InterPro"/>
</dbReference>
<organism evidence="5 6">
    <name type="scientific">Nonomuraea phyllanthi</name>
    <dbReference type="NCBI Taxonomy" id="2219224"/>
    <lineage>
        <taxon>Bacteria</taxon>
        <taxon>Bacillati</taxon>
        <taxon>Actinomycetota</taxon>
        <taxon>Actinomycetes</taxon>
        <taxon>Streptosporangiales</taxon>
        <taxon>Streptosporangiaceae</taxon>
        <taxon>Nonomuraea</taxon>
    </lineage>
</organism>
<dbReference type="PROSITE" id="PS51257">
    <property type="entry name" value="PROKAR_LIPOPROTEIN"/>
    <property type="match status" value="1"/>
</dbReference>
<reference evidence="5 6" key="1">
    <citation type="submission" date="2019-10" db="EMBL/GenBank/DDBJ databases">
        <title>Nonomuraea sp. nov., isolated from Phyllanthus amarus.</title>
        <authorList>
            <person name="Klykleung N."/>
            <person name="Tanasupawat S."/>
        </authorList>
    </citation>
    <scope>NUCLEOTIDE SEQUENCE [LARGE SCALE GENOMIC DNA]</scope>
    <source>
        <strain evidence="5 6">PA1-10</strain>
    </source>
</reference>
<accession>A0A5P9Z2R8</accession>
<accession>A0A5C4WFA7</accession>